<feature type="transmembrane region" description="Helical" evidence="6">
    <location>
        <begin position="198"/>
        <end position="217"/>
    </location>
</feature>
<evidence type="ECO:0000313" key="9">
    <source>
        <dbReference type="Proteomes" id="UP000286482"/>
    </source>
</evidence>
<dbReference type="GO" id="GO:0009055">
    <property type="term" value="F:electron transfer activity"/>
    <property type="evidence" value="ECO:0007669"/>
    <property type="project" value="InterPro"/>
</dbReference>
<dbReference type="OrthoDB" id="196472at2"/>
<dbReference type="InterPro" id="IPR051542">
    <property type="entry name" value="Hydrogenase_cytochrome"/>
</dbReference>
<accession>A0A420EHE4</accession>
<keyword evidence="9" id="KW-1185">Reference proteome</keyword>
<keyword evidence="2" id="KW-1003">Cell membrane</keyword>
<feature type="transmembrane region" description="Helical" evidence="6">
    <location>
        <begin position="149"/>
        <end position="166"/>
    </location>
</feature>
<evidence type="ECO:0000256" key="4">
    <source>
        <dbReference type="ARBA" id="ARBA00022989"/>
    </source>
</evidence>
<organism evidence="8 9">
    <name type="scientific">Alginatibacterium sediminis</name>
    <dbReference type="NCBI Taxonomy" id="2164068"/>
    <lineage>
        <taxon>Bacteria</taxon>
        <taxon>Pseudomonadati</taxon>
        <taxon>Pseudomonadota</taxon>
        <taxon>Gammaproteobacteria</taxon>
        <taxon>Alteromonadales</taxon>
        <taxon>Alteromonadaceae</taxon>
        <taxon>Alginatibacterium</taxon>
    </lineage>
</organism>
<protein>
    <submittedName>
        <fullName evidence="8">Hydrogenase</fullName>
    </submittedName>
</protein>
<comment type="subcellular location">
    <subcellularLocation>
        <location evidence="1">Cell membrane</location>
        <topology evidence="1">Multi-pass membrane protein</topology>
    </subcellularLocation>
</comment>
<dbReference type="PANTHER" id="PTHR30485">
    <property type="entry name" value="NI/FE-HYDROGENASE 1 B-TYPE CYTOCHROME SUBUNIT"/>
    <property type="match status" value="1"/>
</dbReference>
<keyword evidence="3 6" id="KW-0812">Transmembrane</keyword>
<dbReference type="SUPFAM" id="SSF81342">
    <property type="entry name" value="Transmembrane di-heme cytochromes"/>
    <property type="match status" value="1"/>
</dbReference>
<keyword evidence="5 6" id="KW-0472">Membrane</keyword>
<dbReference type="InterPro" id="IPR016174">
    <property type="entry name" value="Di-haem_cyt_TM"/>
</dbReference>
<evidence type="ECO:0000313" key="8">
    <source>
        <dbReference type="EMBL" id="RKF20088.1"/>
    </source>
</evidence>
<gene>
    <name evidence="8" type="ORF">DBZ36_06470</name>
</gene>
<dbReference type="Pfam" id="PF01292">
    <property type="entry name" value="Ni_hydr_CYTB"/>
    <property type="match status" value="1"/>
</dbReference>
<sequence length="225" mass="25704">MQKVKVWDGFVRFYHWCQLVLLVALWWSIEQGFSDLHIGLGMVLSVLLVTRLVWGFVGSHSARFANFVGGPQSAFKEIRAEFKRQPKAHLGHSILGGYMAISLMLLIGVQLITGWFNSDDILSDGPLYSLVSEATSEQMSRIHEINFELLLGLSALHVFSILVFSIQKRGYFSAMLSGYKLCMSYQSEQMQVADTKRIFLLFVIFLSTVIFYFWPYFELALDTFS</sequence>
<feature type="transmembrane region" description="Helical" evidence="6">
    <location>
        <begin position="93"/>
        <end position="116"/>
    </location>
</feature>
<dbReference type="PANTHER" id="PTHR30485:SF2">
    <property type="entry name" value="BLL0597 PROTEIN"/>
    <property type="match status" value="1"/>
</dbReference>
<feature type="domain" description="Cytochrome b561 bacterial/Ni-hydrogenase" evidence="7">
    <location>
        <begin position="6"/>
        <end position="178"/>
    </location>
</feature>
<feature type="transmembrane region" description="Helical" evidence="6">
    <location>
        <begin position="12"/>
        <end position="29"/>
    </location>
</feature>
<dbReference type="Proteomes" id="UP000286482">
    <property type="component" value="Unassembled WGS sequence"/>
</dbReference>
<evidence type="ECO:0000259" key="7">
    <source>
        <dbReference type="Pfam" id="PF01292"/>
    </source>
</evidence>
<comment type="caution">
    <text evidence="8">The sequence shown here is derived from an EMBL/GenBank/DDBJ whole genome shotgun (WGS) entry which is preliminary data.</text>
</comment>
<dbReference type="GO" id="GO:0005886">
    <property type="term" value="C:plasma membrane"/>
    <property type="evidence" value="ECO:0007669"/>
    <property type="project" value="UniProtKB-SubCell"/>
</dbReference>
<keyword evidence="4 6" id="KW-1133">Transmembrane helix</keyword>
<feature type="transmembrane region" description="Helical" evidence="6">
    <location>
        <begin position="35"/>
        <end position="54"/>
    </location>
</feature>
<dbReference type="GO" id="GO:0020037">
    <property type="term" value="F:heme binding"/>
    <property type="evidence" value="ECO:0007669"/>
    <property type="project" value="TreeGrafter"/>
</dbReference>
<evidence type="ECO:0000256" key="1">
    <source>
        <dbReference type="ARBA" id="ARBA00004651"/>
    </source>
</evidence>
<proteinExistence type="predicted"/>
<dbReference type="InterPro" id="IPR011577">
    <property type="entry name" value="Cyt_b561_bac/Ni-Hgenase"/>
</dbReference>
<dbReference type="EMBL" id="RAQO01000004">
    <property type="protein sequence ID" value="RKF20088.1"/>
    <property type="molecule type" value="Genomic_DNA"/>
</dbReference>
<name>A0A420EHE4_9ALTE</name>
<reference evidence="8 9" key="1">
    <citation type="submission" date="2018-09" db="EMBL/GenBank/DDBJ databases">
        <authorList>
            <person name="Wang Z."/>
        </authorList>
    </citation>
    <scope>NUCLEOTIDE SEQUENCE [LARGE SCALE GENOMIC DNA]</scope>
    <source>
        <strain evidence="8 9">ALS 81</strain>
    </source>
</reference>
<evidence type="ECO:0000256" key="5">
    <source>
        <dbReference type="ARBA" id="ARBA00023136"/>
    </source>
</evidence>
<dbReference type="GO" id="GO:0022904">
    <property type="term" value="P:respiratory electron transport chain"/>
    <property type="evidence" value="ECO:0007669"/>
    <property type="project" value="InterPro"/>
</dbReference>
<evidence type="ECO:0000256" key="6">
    <source>
        <dbReference type="SAM" id="Phobius"/>
    </source>
</evidence>
<dbReference type="RefSeq" id="WP_120354092.1">
    <property type="nucleotide sequence ID" value="NZ_RAQO01000004.1"/>
</dbReference>
<dbReference type="Gene3D" id="1.20.950.20">
    <property type="entry name" value="Transmembrane di-heme cytochromes, Chain C"/>
    <property type="match status" value="1"/>
</dbReference>
<evidence type="ECO:0000256" key="3">
    <source>
        <dbReference type="ARBA" id="ARBA00022692"/>
    </source>
</evidence>
<evidence type="ECO:0000256" key="2">
    <source>
        <dbReference type="ARBA" id="ARBA00022475"/>
    </source>
</evidence>
<dbReference type="AlphaFoldDB" id="A0A420EHE4"/>